<dbReference type="SUPFAM" id="SSF103378">
    <property type="entry name" value="2-methylcitrate dehydratase PrpD"/>
    <property type="match status" value="1"/>
</dbReference>
<organism evidence="4 5">
    <name type="scientific">Pelotomaculum thermopropionicum (strain DSM 13744 / JCM 10971 / SI)</name>
    <dbReference type="NCBI Taxonomy" id="370438"/>
    <lineage>
        <taxon>Bacteria</taxon>
        <taxon>Bacillati</taxon>
        <taxon>Bacillota</taxon>
        <taxon>Clostridia</taxon>
        <taxon>Eubacteriales</taxon>
        <taxon>Desulfotomaculaceae</taxon>
        <taxon>Pelotomaculum</taxon>
    </lineage>
</organism>
<proteinExistence type="inferred from homology"/>
<dbReference type="PANTHER" id="PTHR16943:SF8">
    <property type="entry name" value="2-METHYLCITRATE DEHYDRATASE"/>
    <property type="match status" value="1"/>
</dbReference>
<dbReference type="PANTHER" id="PTHR16943">
    <property type="entry name" value="2-METHYLCITRATE DEHYDRATASE-RELATED"/>
    <property type="match status" value="1"/>
</dbReference>
<dbReference type="Gene3D" id="3.30.1330.120">
    <property type="entry name" value="2-methylcitrate dehydratase PrpD"/>
    <property type="match status" value="1"/>
</dbReference>
<dbReference type="eggNOG" id="COG2079">
    <property type="taxonomic scope" value="Bacteria"/>
</dbReference>
<dbReference type="Pfam" id="PF03972">
    <property type="entry name" value="MmgE_PrpD_N"/>
    <property type="match status" value="1"/>
</dbReference>
<dbReference type="InterPro" id="IPR045337">
    <property type="entry name" value="MmgE_PrpD_C"/>
</dbReference>
<gene>
    <name evidence="4" type="primary">PrpD</name>
    <name evidence="4" type="ordered locus">PTH_2418</name>
</gene>
<dbReference type="Gene3D" id="1.10.4100.10">
    <property type="entry name" value="2-methylcitrate dehydratase PrpD"/>
    <property type="match status" value="1"/>
</dbReference>
<evidence type="ECO:0000313" key="4">
    <source>
        <dbReference type="EMBL" id="BAF60599.1"/>
    </source>
</evidence>
<dbReference type="EMBL" id="AP009389">
    <property type="protein sequence ID" value="BAF60599.1"/>
    <property type="molecule type" value="Genomic_DNA"/>
</dbReference>
<dbReference type="InterPro" id="IPR045336">
    <property type="entry name" value="MmgE_PrpD_N"/>
</dbReference>
<dbReference type="GO" id="GO:0016829">
    <property type="term" value="F:lyase activity"/>
    <property type="evidence" value="ECO:0007669"/>
    <property type="project" value="InterPro"/>
</dbReference>
<name>A5CZJ6_PELTS</name>
<accession>A5CZJ6</accession>
<evidence type="ECO:0000256" key="1">
    <source>
        <dbReference type="ARBA" id="ARBA00006174"/>
    </source>
</evidence>
<dbReference type="Proteomes" id="UP000006556">
    <property type="component" value="Chromosome"/>
</dbReference>
<dbReference type="HOGENOM" id="CLU_026574_3_1_9"/>
<dbReference type="KEGG" id="pth:PTH_2418"/>
<dbReference type="STRING" id="370438.PTH_2418"/>
<comment type="similarity">
    <text evidence="1">Belongs to the PrpD family.</text>
</comment>
<feature type="domain" description="MmgE/PrpD N-terminal" evidence="2">
    <location>
        <begin position="8"/>
        <end position="246"/>
    </location>
</feature>
<keyword evidence="5" id="KW-1185">Reference proteome</keyword>
<reference evidence="5" key="1">
    <citation type="journal article" date="2008" name="Genome Res.">
        <title>The genome of Pelotomaculum thermopropionicum reveals niche-associated evolution in anaerobic microbiota.</title>
        <authorList>
            <person name="Kosaka T."/>
            <person name="Kato S."/>
            <person name="Shimoyama T."/>
            <person name="Ishii S."/>
            <person name="Abe T."/>
            <person name="Watanabe K."/>
        </authorList>
    </citation>
    <scope>NUCLEOTIDE SEQUENCE [LARGE SCALE GENOMIC DNA]</scope>
    <source>
        <strain evidence="5">DSM 13744 / JCM 10971 / SI</strain>
    </source>
</reference>
<dbReference type="InterPro" id="IPR005656">
    <property type="entry name" value="MmgE_PrpD"/>
</dbReference>
<protein>
    <submittedName>
        <fullName evidence="4">Uncharacterized protein involved in propionate catabolism</fullName>
    </submittedName>
</protein>
<dbReference type="Pfam" id="PF19305">
    <property type="entry name" value="MmgE_PrpD_C"/>
    <property type="match status" value="1"/>
</dbReference>
<dbReference type="AlphaFoldDB" id="A5CZJ6"/>
<dbReference type="InterPro" id="IPR036148">
    <property type="entry name" value="MmgE/PrpD_sf"/>
</dbReference>
<evidence type="ECO:0000313" key="5">
    <source>
        <dbReference type="Proteomes" id="UP000006556"/>
    </source>
</evidence>
<evidence type="ECO:0000259" key="2">
    <source>
        <dbReference type="Pfam" id="PF03972"/>
    </source>
</evidence>
<sequence>MDAAYLFARNFRNTNYEKLPADIIDITKKQVLDYFAVALGGANKPGVKELVELAVEWGGASQSSIISWGYKVPTPNAAQINATMAHTLDYDDVHETAIMHPGVIAIPTAISMAEYIGGISGKEFITAVALGTDFICRLGLATRPGESIIPYGWHQTSLYGYVTSAAIAGRLLGLNEEGIVNAIGIAYHQSAGNAQCVKDGALTKRMGPGFAVRGGITSALMAQKGITGAKNCLEGDAGFYKVYHDNKYSKETLIGDLGFRFEGKNVSIKPYPCCRGIHPFIDAASKIVNEHDIKPEDVDNIVLWCGPGTLNLLCAPIEVKTRPRNFVDSQFSAPWGVAAIVARRRAGLQEFTPEAIKSSDLLEVACKISVEVDPSFEGAELEPGRVRITLKDGRAYTEQVDLPLGTPSNPLSFEDCERKFYDCINEAEKVIPEENAEKLVKKIKELENVNDVNELVELVVWD</sequence>
<evidence type="ECO:0000259" key="3">
    <source>
        <dbReference type="Pfam" id="PF19305"/>
    </source>
</evidence>
<dbReference type="InterPro" id="IPR042188">
    <property type="entry name" value="MmgE/PrpD_sf_2"/>
</dbReference>
<dbReference type="InterPro" id="IPR042183">
    <property type="entry name" value="MmgE/PrpD_sf_1"/>
</dbReference>
<feature type="domain" description="MmgE/PrpD C-terminal" evidence="3">
    <location>
        <begin position="271"/>
        <end position="440"/>
    </location>
</feature>